<keyword evidence="5" id="KW-0812">Transmembrane</keyword>
<evidence type="ECO:0000256" key="2">
    <source>
        <dbReference type="ARBA" id="ARBA00022448"/>
    </source>
</evidence>
<feature type="transmembrane region" description="Helical" evidence="5">
    <location>
        <begin position="7"/>
        <end position="27"/>
    </location>
</feature>
<feature type="transmembrane region" description="Helical" evidence="5">
    <location>
        <begin position="75"/>
        <end position="96"/>
    </location>
</feature>
<dbReference type="SUPFAM" id="SSF103473">
    <property type="entry name" value="MFS general substrate transporter"/>
    <property type="match status" value="1"/>
</dbReference>
<feature type="transmembrane region" description="Helical" evidence="5">
    <location>
        <begin position="102"/>
        <end position="123"/>
    </location>
</feature>
<evidence type="ECO:0000313" key="6">
    <source>
        <dbReference type="EMBL" id="VVE27265.1"/>
    </source>
</evidence>
<keyword evidence="3" id="KW-1003">Cell membrane</keyword>
<dbReference type="RefSeq" id="WP_150722257.1">
    <property type="nucleotide sequence ID" value="NZ_CABPRV010000008.1"/>
</dbReference>
<evidence type="ECO:0000256" key="4">
    <source>
        <dbReference type="ARBA" id="ARBA00022847"/>
    </source>
</evidence>
<keyword evidence="5" id="KW-0472">Membrane</keyword>
<reference evidence="6 7" key="1">
    <citation type="submission" date="2019-08" db="EMBL/GenBank/DDBJ databases">
        <authorList>
            <person name="Peeters C."/>
        </authorList>
    </citation>
    <scope>NUCLEOTIDE SEQUENCE [LARGE SCALE GENOMIC DNA]</scope>
    <source>
        <strain evidence="6 7">LMG 20602</strain>
    </source>
</reference>
<feature type="transmembrane region" description="Helical" evidence="5">
    <location>
        <begin position="39"/>
        <end position="63"/>
    </location>
</feature>
<name>A0ABY6W4Z2_9BURK</name>
<dbReference type="InterPro" id="IPR051084">
    <property type="entry name" value="H+-coupled_symporters"/>
</dbReference>
<accession>A0ABY6W4Z2</accession>
<dbReference type="Proteomes" id="UP000366065">
    <property type="component" value="Unassembled WGS sequence"/>
</dbReference>
<gene>
    <name evidence="6" type="primary">proP_2</name>
    <name evidence="6" type="ORF">PCA20602_03459</name>
</gene>
<keyword evidence="2" id="KW-0813">Transport</keyword>
<protein>
    <submittedName>
        <fullName evidence="6">Proline/betaine transporter</fullName>
    </submittedName>
</protein>
<dbReference type="InterPro" id="IPR036259">
    <property type="entry name" value="MFS_trans_sf"/>
</dbReference>
<evidence type="ECO:0000256" key="3">
    <source>
        <dbReference type="ARBA" id="ARBA00022475"/>
    </source>
</evidence>
<sequence>MVAAIGIVGLNQALIALLIAVGGYPFYVVLMSGAINPYAVFGLAAVIASLVAGTFGALASGLFPTNLRFSGLAMSYNIAAALLGGFTPLATSLLTSTTKDRAAPGFFIAAVSVIGFLCVVAVARRKVKLSDRRSCSII</sequence>
<evidence type="ECO:0000256" key="5">
    <source>
        <dbReference type="SAM" id="Phobius"/>
    </source>
</evidence>
<dbReference type="PANTHER" id="PTHR43528">
    <property type="entry name" value="ALPHA-KETOGLUTARATE PERMEASE"/>
    <property type="match status" value="1"/>
</dbReference>
<comment type="subcellular location">
    <subcellularLocation>
        <location evidence="1">Cell membrane</location>
        <topology evidence="1">Multi-pass membrane protein</topology>
    </subcellularLocation>
</comment>
<comment type="caution">
    <text evidence="6">The sequence shown here is derived from an EMBL/GenBank/DDBJ whole genome shotgun (WGS) entry which is preliminary data.</text>
</comment>
<keyword evidence="5" id="KW-1133">Transmembrane helix</keyword>
<proteinExistence type="predicted"/>
<dbReference type="EMBL" id="CABPRV010000008">
    <property type="protein sequence ID" value="VVE27265.1"/>
    <property type="molecule type" value="Genomic_DNA"/>
</dbReference>
<dbReference type="PANTHER" id="PTHR43528:SF1">
    <property type="entry name" value="ALPHA-KETOGLUTARATE PERMEASE"/>
    <property type="match status" value="1"/>
</dbReference>
<keyword evidence="7" id="KW-1185">Reference proteome</keyword>
<evidence type="ECO:0000256" key="1">
    <source>
        <dbReference type="ARBA" id="ARBA00004651"/>
    </source>
</evidence>
<evidence type="ECO:0000313" key="7">
    <source>
        <dbReference type="Proteomes" id="UP000366065"/>
    </source>
</evidence>
<keyword evidence="4" id="KW-0769">Symport</keyword>
<organism evidence="6 7">
    <name type="scientific">Pandoraea capi</name>
    <dbReference type="NCBI Taxonomy" id="2508286"/>
    <lineage>
        <taxon>Bacteria</taxon>
        <taxon>Pseudomonadati</taxon>
        <taxon>Pseudomonadota</taxon>
        <taxon>Betaproteobacteria</taxon>
        <taxon>Burkholderiales</taxon>
        <taxon>Burkholderiaceae</taxon>
        <taxon>Pandoraea</taxon>
    </lineage>
</organism>